<feature type="compositionally biased region" description="Basic and acidic residues" evidence="1">
    <location>
        <begin position="399"/>
        <end position="425"/>
    </location>
</feature>
<comment type="caution">
    <text evidence="2">The sequence shown here is derived from an EMBL/GenBank/DDBJ whole genome shotgun (WGS) entry which is preliminary data.</text>
</comment>
<feature type="compositionally biased region" description="Low complexity" evidence="1">
    <location>
        <begin position="314"/>
        <end position="329"/>
    </location>
</feature>
<evidence type="ECO:0000256" key="1">
    <source>
        <dbReference type="SAM" id="MobiDB-lite"/>
    </source>
</evidence>
<feature type="compositionally biased region" description="Basic and acidic residues" evidence="1">
    <location>
        <begin position="127"/>
        <end position="149"/>
    </location>
</feature>
<dbReference type="EMBL" id="ML994133">
    <property type="protein sequence ID" value="KAF2198570.1"/>
    <property type="molecule type" value="Genomic_DNA"/>
</dbReference>
<dbReference type="Pfam" id="PF08208">
    <property type="entry name" value="RNA_polI_A34"/>
    <property type="match status" value="1"/>
</dbReference>
<feature type="compositionally biased region" description="Acidic residues" evidence="1">
    <location>
        <begin position="114"/>
        <end position="126"/>
    </location>
</feature>
<dbReference type="Gene3D" id="6.20.250.70">
    <property type="match status" value="1"/>
</dbReference>
<feature type="region of interest" description="Disordered" evidence="1">
    <location>
        <begin position="306"/>
        <end position="425"/>
    </location>
</feature>
<dbReference type="GO" id="GO:0006360">
    <property type="term" value="P:transcription by RNA polymerase I"/>
    <property type="evidence" value="ECO:0007669"/>
    <property type="project" value="InterPro"/>
</dbReference>
<dbReference type="InterPro" id="IPR013240">
    <property type="entry name" value="DNA-dir_RNA_pol1_su_RPA34"/>
</dbReference>
<feature type="compositionally biased region" description="Low complexity" evidence="1">
    <location>
        <begin position="170"/>
        <end position="181"/>
    </location>
</feature>
<evidence type="ECO:0008006" key="4">
    <source>
        <dbReference type="Google" id="ProtNLM"/>
    </source>
</evidence>
<dbReference type="PANTHER" id="PTHR28155">
    <property type="entry name" value="ACR243WP"/>
    <property type="match status" value="1"/>
</dbReference>
<protein>
    <recommendedName>
        <fullName evidence="4">DNA-directed RNA polymerase I subunit RPA34.5</fullName>
    </recommendedName>
</protein>
<proteinExistence type="predicted"/>
<feature type="compositionally biased region" description="Acidic residues" evidence="1">
    <location>
        <begin position="155"/>
        <end position="169"/>
    </location>
</feature>
<evidence type="ECO:0000313" key="3">
    <source>
        <dbReference type="Proteomes" id="UP000799536"/>
    </source>
</evidence>
<gene>
    <name evidence="2" type="ORF">GQ43DRAFT_474415</name>
</gene>
<feature type="compositionally biased region" description="Basic and acidic residues" evidence="1">
    <location>
        <begin position="7"/>
        <end position="37"/>
    </location>
</feature>
<reference evidence="2" key="1">
    <citation type="journal article" date="2020" name="Stud. Mycol.">
        <title>101 Dothideomycetes genomes: a test case for predicting lifestyles and emergence of pathogens.</title>
        <authorList>
            <person name="Haridas S."/>
            <person name="Albert R."/>
            <person name="Binder M."/>
            <person name="Bloem J."/>
            <person name="Labutti K."/>
            <person name="Salamov A."/>
            <person name="Andreopoulos B."/>
            <person name="Baker S."/>
            <person name="Barry K."/>
            <person name="Bills G."/>
            <person name="Bluhm B."/>
            <person name="Cannon C."/>
            <person name="Castanera R."/>
            <person name="Culley D."/>
            <person name="Daum C."/>
            <person name="Ezra D."/>
            <person name="Gonzalez J."/>
            <person name="Henrissat B."/>
            <person name="Kuo A."/>
            <person name="Liang C."/>
            <person name="Lipzen A."/>
            <person name="Lutzoni F."/>
            <person name="Magnuson J."/>
            <person name="Mondo S."/>
            <person name="Nolan M."/>
            <person name="Ohm R."/>
            <person name="Pangilinan J."/>
            <person name="Park H.-J."/>
            <person name="Ramirez L."/>
            <person name="Alfaro M."/>
            <person name="Sun H."/>
            <person name="Tritt A."/>
            <person name="Yoshinaga Y."/>
            <person name="Zwiers L.-H."/>
            <person name="Turgeon B."/>
            <person name="Goodwin S."/>
            <person name="Spatafora J."/>
            <person name="Crous P."/>
            <person name="Grigoriev I."/>
        </authorList>
    </citation>
    <scope>NUCLEOTIDE SEQUENCE</scope>
    <source>
        <strain evidence="2">ATCC 74209</strain>
    </source>
</reference>
<dbReference type="InterPro" id="IPR053263">
    <property type="entry name" value="Euk_RPA34_RNAP_subunit"/>
</dbReference>
<name>A0A9P4JGA0_9PLEO</name>
<feature type="region of interest" description="Disordered" evidence="1">
    <location>
        <begin position="1"/>
        <end position="201"/>
    </location>
</feature>
<dbReference type="Proteomes" id="UP000799536">
    <property type="component" value="Unassembled WGS sequence"/>
</dbReference>
<dbReference type="OrthoDB" id="76224at2759"/>
<dbReference type="PANTHER" id="PTHR28155:SF1">
    <property type="entry name" value="DNA-DIRECTED RNA POLYMERASE I SUBUNIT RPA34.5-DOMAIN-CONTAINING PROTEIN"/>
    <property type="match status" value="1"/>
</dbReference>
<accession>A0A9P4JGA0</accession>
<sequence>MSNSKPKSRDGAMKKAKETRVPLLGERAKSMLAKEAKQYTSNEFIGSSDDSDVEREPEKKESVKEKKEKSKKEKKSPVTIAVHRPKTNGKESKPKKALKPVKTPVPPPTVNGDALEEISSSEESDGDEKRPADIPQKENVEGGPEKDTSTGESSSESESEEDEDEEMLDAPDLVADPAAAATSHTVQFRPPPPFEPPRGFKPVSNYNTSASTTNAFKGLKGKQIWHITAPAGVPVQKIKELALEKISDGNSVLNYKGIDYGFIAGDANETDTMKVMVPSSNGYVAVPKPLRKSLHLQEVIRLPSLTASQSNPNTGSAAAASVTAASTKAPRPQPKGLRMRYFPSGFGDKDPGILGSSDDEAETAPAVGLGVPKFSQNKSEKRTRDGAAVESPAKKVKKTRDPEEEKRRAEKKERKRLKESAKAQK</sequence>
<feature type="compositionally biased region" description="Basic and acidic residues" evidence="1">
    <location>
        <begin position="54"/>
        <end position="71"/>
    </location>
</feature>
<dbReference type="AlphaFoldDB" id="A0A9P4JGA0"/>
<keyword evidence="3" id="KW-1185">Reference proteome</keyword>
<organism evidence="2 3">
    <name type="scientific">Delitschia confertaspora ATCC 74209</name>
    <dbReference type="NCBI Taxonomy" id="1513339"/>
    <lineage>
        <taxon>Eukaryota</taxon>
        <taxon>Fungi</taxon>
        <taxon>Dikarya</taxon>
        <taxon>Ascomycota</taxon>
        <taxon>Pezizomycotina</taxon>
        <taxon>Dothideomycetes</taxon>
        <taxon>Pleosporomycetidae</taxon>
        <taxon>Pleosporales</taxon>
        <taxon>Delitschiaceae</taxon>
        <taxon>Delitschia</taxon>
    </lineage>
</organism>
<feature type="compositionally biased region" description="Basic and acidic residues" evidence="1">
    <location>
        <begin position="378"/>
        <end position="387"/>
    </location>
</feature>
<evidence type="ECO:0000313" key="2">
    <source>
        <dbReference type="EMBL" id="KAF2198570.1"/>
    </source>
</evidence>